<sequence length="500" mass="55431">MKTLFILFFSIPLLSACSGGASKINGHPNIVYILADDMGYGDVSCFNENSQIHTTHMDRLADQGMIFTDAHSNSAVCTPTRYGVLTGRYAWRTRLKDGVLWSYDEHLIAPERMTVASLLKKKRYRTACIGKWHLGLDWEKDEEGRTLLTRPIKNGPNANGFDYFYGITASLDIPPYLYIENDRVTTVNIDTVEATSGKGFWRKGPIGDDFKHIEVLPRLTDKAVGFINTQSKQAEPFFLYFPLPAPHTPILPTNEFRGKSGTNTYGDFVLMVDDVVGQVMAALDQNGIKDNTLIIVTSDNGCSPLADYNELAEFGHDPSYIFRGHKADIFEGGHRVPFIARWPAKITAGSETDEIICLTDLMATCAAIVGVDLPDNAGEDSYNMLPVLMGEKIAHPIREATVHHSVNGSFSIRQGKWKLEFCPGSGGWSPPTPEVARQENLPPIQLYNLVEDIGETNNLTQQNQQIVENLTALMKKYISDGRSTPGSAQKNEGETPLMMD</sequence>
<dbReference type="Gene3D" id="3.30.1120.10">
    <property type="match status" value="1"/>
</dbReference>
<evidence type="ECO:0000256" key="4">
    <source>
        <dbReference type="ARBA" id="ARBA00022837"/>
    </source>
</evidence>
<reference evidence="8 9" key="1">
    <citation type="submission" date="2017-05" db="EMBL/GenBank/DDBJ databases">
        <authorList>
            <person name="Varghese N."/>
            <person name="Submissions S."/>
        </authorList>
    </citation>
    <scope>NUCLEOTIDE SEQUENCE [LARGE SCALE GENOMIC DNA]</scope>
    <source>
        <strain evidence="8 9">DSM 27040</strain>
    </source>
</reference>
<keyword evidence="3" id="KW-0378">Hydrolase</keyword>
<feature type="domain" description="Sulfatase N-terminal" evidence="7">
    <location>
        <begin position="28"/>
        <end position="370"/>
    </location>
</feature>
<evidence type="ECO:0000256" key="5">
    <source>
        <dbReference type="SAM" id="MobiDB-lite"/>
    </source>
</evidence>
<evidence type="ECO:0000313" key="9">
    <source>
        <dbReference type="Proteomes" id="UP000319040"/>
    </source>
</evidence>
<dbReference type="InterPro" id="IPR000917">
    <property type="entry name" value="Sulfatase_N"/>
</dbReference>
<evidence type="ECO:0000256" key="3">
    <source>
        <dbReference type="ARBA" id="ARBA00022801"/>
    </source>
</evidence>
<dbReference type="Pfam" id="PF00884">
    <property type="entry name" value="Sulfatase"/>
    <property type="match status" value="1"/>
</dbReference>
<dbReference type="SUPFAM" id="SSF53649">
    <property type="entry name" value="Alkaline phosphatase-like"/>
    <property type="match status" value="1"/>
</dbReference>
<dbReference type="PANTHER" id="PTHR42693:SF53">
    <property type="entry name" value="ENDO-4-O-SULFATASE"/>
    <property type="match status" value="1"/>
</dbReference>
<name>A0A521ECY2_SACCC</name>
<comment type="similarity">
    <text evidence="1">Belongs to the sulfatase family.</text>
</comment>
<dbReference type="PROSITE" id="PS00523">
    <property type="entry name" value="SULFATASE_1"/>
    <property type="match status" value="1"/>
</dbReference>
<feature type="region of interest" description="Disordered" evidence="5">
    <location>
        <begin position="479"/>
        <end position="500"/>
    </location>
</feature>
<evidence type="ECO:0000256" key="2">
    <source>
        <dbReference type="ARBA" id="ARBA00022723"/>
    </source>
</evidence>
<keyword evidence="9" id="KW-1185">Reference proteome</keyword>
<evidence type="ECO:0000259" key="7">
    <source>
        <dbReference type="Pfam" id="PF00884"/>
    </source>
</evidence>
<keyword evidence="2" id="KW-0479">Metal-binding</keyword>
<accession>A0A521ECY2</accession>
<feature type="chain" id="PRO_5022243505" evidence="6">
    <location>
        <begin position="16"/>
        <end position="500"/>
    </location>
</feature>
<dbReference type="RefSeq" id="WP_142534153.1">
    <property type="nucleotide sequence ID" value="NZ_FXTB01000008.1"/>
</dbReference>
<dbReference type="Gene3D" id="3.40.720.10">
    <property type="entry name" value="Alkaline Phosphatase, subunit A"/>
    <property type="match status" value="1"/>
</dbReference>
<dbReference type="Proteomes" id="UP000319040">
    <property type="component" value="Unassembled WGS sequence"/>
</dbReference>
<dbReference type="InterPro" id="IPR024607">
    <property type="entry name" value="Sulfatase_CS"/>
</dbReference>
<dbReference type="EMBL" id="FXTB01000008">
    <property type="protein sequence ID" value="SMO81311.1"/>
    <property type="molecule type" value="Genomic_DNA"/>
</dbReference>
<organism evidence="8 9">
    <name type="scientific">Saccharicrinis carchari</name>
    <dbReference type="NCBI Taxonomy" id="1168039"/>
    <lineage>
        <taxon>Bacteria</taxon>
        <taxon>Pseudomonadati</taxon>
        <taxon>Bacteroidota</taxon>
        <taxon>Bacteroidia</taxon>
        <taxon>Marinilabiliales</taxon>
        <taxon>Marinilabiliaceae</taxon>
        <taxon>Saccharicrinis</taxon>
    </lineage>
</organism>
<dbReference type="InterPro" id="IPR017850">
    <property type="entry name" value="Alkaline_phosphatase_core_sf"/>
</dbReference>
<dbReference type="PANTHER" id="PTHR42693">
    <property type="entry name" value="ARYLSULFATASE FAMILY MEMBER"/>
    <property type="match status" value="1"/>
</dbReference>
<keyword evidence="4" id="KW-0106">Calcium</keyword>
<keyword evidence="6" id="KW-0732">Signal</keyword>
<dbReference type="PROSITE" id="PS51257">
    <property type="entry name" value="PROKAR_LIPOPROTEIN"/>
    <property type="match status" value="1"/>
</dbReference>
<dbReference type="OrthoDB" id="9765065at2"/>
<feature type="signal peptide" evidence="6">
    <location>
        <begin position="1"/>
        <end position="15"/>
    </location>
</feature>
<feature type="compositionally biased region" description="Polar residues" evidence="5">
    <location>
        <begin position="481"/>
        <end position="490"/>
    </location>
</feature>
<evidence type="ECO:0000256" key="1">
    <source>
        <dbReference type="ARBA" id="ARBA00008779"/>
    </source>
</evidence>
<dbReference type="GO" id="GO:0004065">
    <property type="term" value="F:arylsulfatase activity"/>
    <property type="evidence" value="ECO:0007669"/>
    <property type="project" value="TreeGrafter"/>
</dbReference>
<dbReference type="GO" id="GO:0046872">
    <property type="term" value="F:metal ion binding"/>
    <property type="evidence" value="ECO:0007669"/>
    <property type="project" value="UniProtKB-KW"/>
</dbReference>
<evidence type="ECO:0000313" key="8">
    <source>
        <dbReference type="EMBL" id="SMO81311.1"/>
    </source>
</evidence>
<evidence type="ECO:0000256" key="6">
    <source>
        <dbReference type="SAM" id="SignalP"/>
    </source>
</evidence>
<dbReference type="CDD" id="cd16143">
    <property type="entry name" value="ARS_like"/>
    <property type="match status" value="1"/>
</dbReference>
<proteinExistence type="inferred from homology"/>
<dbReference type="InterPro" id="IPR050738">
    <property type="entry name" value="Sulfatase"/>
</dbReference>
<gene>
    <name evidence="8" type="ORF">SAMN06265379_108106</name>
</gene>
<protein>
    <submittedName>
        <fullName evidence="8">Arylsulfatase A</fullName>
    </submittedName>
</protein>
<dbReference type="AlphaFoldDB" id="A0A521ECY2"/>